<dbReference type="InterPro" id="IPR016166">
    <property type="entry name" value="FAD-bd_PCMH"/>
</dbReference>
<evidence type="ECO:0000259" key="6">
    <source>
        <dbReference type="PROSITE" id="PS51387"/>
    </source>
</evidence>
<gene>
    <name evidence="7" type="ORF">H2201_003288</name>
</gene>
<dbReference type="InterPro" id="IPR006094">
    <property type="entry name" value="Oxid_FAD_bind_N"/>
</dbReference>
<dbReference type="PROSITE" id="PS51387">
    <property type="entry name" value="FAD_PCMH"/>
    <property type="match status" value="1"/>
</dbReference>
<accession>A0ABQ9NW49</accession>
<dbReference type="Pfam" id="PF01565">
    <property type="entry name" value="FAD_binding_4"/>
    <property type="match status" value="1"/>
</dbReference>
<dbReference type="InterPro" id="IPR016167">
    <property type="entry name" value="FAD-bd_PCMH_sub1"/>
</dbReference>
<evidence type="ECO:0000313" key="8">
    <source>
        <dbReference type="Proteomes" id="UP001172684"/>
    </source>
</evidence>
<keyword evidence="5" id="KW-0560">Oxidoreductase</keyword>
<reference evidence="7" key="1">
    <citation type="submission" date="2022-10" db="EMBL/GenBank/DDBJ databases">
        <title>Culturing micro-colonial fungi from biological soil crusts in the Mojave desert and describing Neophaeococcomyces mojavensis, and introducing the new genera and species Taxawa tesnikishii.</title>
        <authorList>
            <person name="Kurbessoian T."/>
            <person name="Stajich J.E."/>
        </authorList>
    </citation>
    <scope>NUCLEOTIDE SEQUENCE</scope>
    <source>
        <strain evidence="7">TK_1</strain>
    </source>
</reference>
<dbReference type="Gene3D" id="3.40.462.20">
    <property type="match status" value="1"/>
</dbReference>
<proteinExistence type="inferred from homology"/>
<dbReference type="InterPro" id="IPR036318">
    <property type="entry name" value="FAD-bd_PCMH-like_sf"/>
</dbReference>
<dbReference type="InterPro" id="IPR050416">
    <property type="entry name" value="FAD-linked_Oxidoreductase"/>
</dbReference>
<dbReference type="SUPFAM" id="SSF56176">
    <property type="entry name" value="FAD-binding/transporter-associated domain-like"/>
    <property type="match status" value="1"/>
</dbReference>
<comment type="caution">
    <text evidence="7">The sequence shown here is derived from an EMBL/GenBank/DDBJ whole genome shotgun (WGS) entry which is preliminary data.</text>
</comment>
<comment type="cofactor">
    <cofactor evidence="1">
        <name>FAD</name>
        <dbReference type="ChEBI" id="CHEBI:57692"/>
    </cofactor>
</comment>
<evidence type="ECO:0000256" key="4">
    <source>
        <dbReference type="ARBA" id="ARBA00022827"/>
    </source>
</evidence>
<keyword evidence="4" id="KW-0274">FAD</keyword>
<keyword evidence="3" id="KW-0285">Flavoprotein</keyword>
<evidence type="ECO:0000313" key="7">
    <source>
        <dbReference type="EMBL" id="KAJ9666629.1"/>
    </source>
</evidence>
<dbReference type="PANTHER" id="PTHR42973">
    <property type="entry name" value="BINDING OXIDOREDUCTASE, PUTATIVE (AFU_ORTHOLOGUE AFUA_1G17690)-RELATED"/>
    <property type="match status" value="1"/>
</dbReference>
<protein>
    <recommendedName>
        <fullName evidence="6">FAD-binding PCMH-type domain-containing protein</fullName>
    </recommendedName>
</protein>
<dbReference type="PANTHER" id="PTHR42973:SF39">
    <property type="entry name" value="FAD-BINDING PCMH-TYPE DOMAIN-CONTAINING PROTEIN"/>
    <property type="match status" value="1"/>
</dbReference>
<feature type="domain" description="FAD-binding PCMH-type" evidence="6">
    <location>
        <begin position="40"/>
        <end position="208"/>
    </location>
</feature>
<evidence type="ECO:0000256" key="1">
    <source>
        <dbReference type="ARBA" id="ARBA00001974"/>
    </source>
</evidence>
<dbReference type="EMBL" id="JAPDRL010000018">
    <property type="protein sequence ID" value="KAJ9666629.1"/>
    <property type="molecule type" value="Genomic_DNA"/>
</dbReference>
<dbReference type="Proteomes" id="UP001172684">
    <property type="component" value="Unassembled WGS sequence"/>
</dbReference>
<dbReference type="Gene3D" id="3.30.465.10">
    <property type="match status" value="1"/>
</dbReference>
<keyword evidence="8" id="KW-1185">Reference proteome</keyword>
<evidence type="ECO:0000256" key="3">
    <source>
        <dbReference type="ARBA" id="ARBA00022630"/>
    </source>
</evidence>
<comment type="similarity">
    <text evidence="2">Belongs to the oxygen-dependent FAD-linked oxidoreductase family.</text>
</comment>
<organism evidence="7 8">
    <name type="scientific">Coniosporium apollinis</name>
    <dbReference type="NCBI Taxonomy" id="61459"/>
    <lineage>
        <taxon>Eukaryota</taxon>
        <taxon>Fungi</taxon>
        <taxon>Dikarya</taxon>
        <taxon>Ascomycota</taxon>
        <taxon>Pezizomycotina</taxon>
        <taxon>Dothideomycetes</taxon>
        <taxon>Dothideomycetes incertae sedis</taxon>
        <taxon>Coniosporium</taxon>
    </lineage>
</organism>
<evidence type="ECO:0000256" key="2">
    <source>
        <dbReference type="ARBA" id="ARBA00005466"/>
    </source>
</evidence>
<sequence>MSSLTPDHITDLRVFLSADEMIDPSSPLYQDNTRCWSYQKDLKPPLVLRPTSLPSLQATIKYLSNTELDFAIRSGGTGSSSAKDVVLSMSAFDKLVFNVEEETAVIDAGQTWGDVYRKLEDRAPGYAVVGARTPYVGVGGCILGGGISWLSHEFGLAADPQNMLDAQVVLLDGRALWASEEPELLWALRGGGGNFGVLVAVKLKCYRYTNAVYSGSIFLPNEALEQISRGVSDFANRPSDPKMAMHVVVGDLTGSAAGGDPTKLPIFLMVYDANGEAHGRSEEGFKWALDIPGAVDMTSAMTLREVHDLQEVNRPMFGALHSHLAPALVTDIDPAFLLRAWDWYYNVVATDNRLSAGTFVLLEIMQEKAFRSAGPADSTAWPHSSARHILQLLTGFAPGSGCSDELAVELLEKAPGRISPGHGPADYFPNFIEEYNRVDEVCPSLSTCTAQLRRNMGSADQCLKIFGANYDKLRQLKSKYDPRCRLNKGCVIPPVELQA</sequence>
<dbReference type="InterPro" id="IPR016169">
    <property type="entry name" value="FAD-bd_PCMH_sub2"/>
</dbReference>
<name>A0ABQ9NW49_9PEZI</name>
<evidence type="ECO:0000256" key="5">
    <source>
        <dbReference type="ARBA" id="ARBA00023002"/>
    </source>
</evidence>
<dbReference type="Gene3D" id="3.30.43.10">
    <property type="entry name" value="Uridine Diphospho-n-acetylenolpyruvylglucosamine Reductase, domain 2"/>
    <property type="match status" value="1"/>
</dbReference>